<dbReference type="CDD" id="cd08497">
    <property type="entry name" value="MbnE-like"/>
    <property type="match status" value="1"/>
</dbReference>
<protein>
    <submittedName>
        <fullName evidence="6">Extracellular solute-binding protein</fullName>
    </submittedName>
</protein>
<dbReference type="Pfam" id="PF00496">
    <property type="entry name" value="SBP_bac_5"/>
    <property type="match status" value="1"/>
</dbReference>
<dbReference type="SUPFAM" id="SSF53850">
    <property type="entry name" value="Periplasmic binding protein-like II"/>
    <property type="match status" value="1"/>
</dbReference>
<keyword evidence="1 4" id="KW-0732">Signal</keyword>
<evidence type="ECO:0000256" key="1">
    <source>
        <dbReference type="ARBA" id="ARBA00022729"/>
    </source>
</evidence>
<evidence type="ECO:0000313" key="6">
    <source>
        <dbReference type="EMBL" id="MFC7295721.1"/>
    </source>
</evidence>
<reference evidence="7" key="1">
    <citation type="journal article" date="2019" name="Int. J. Syst. Evol. Microbiol.">
        <title>The Global Catalogue of Microorganisms (GCM) 10K type strain sequencing project: providing services to taxonomists for standard genome sequencing and annotation.</title>
        <authorList>
            <consortium name="The Broad Institute Genomics Platform"/>
            <consortium name="The Broad Institute Genome Sequencing Center for Infectious Disease"/>
            <person name="Wu L."/>
            <person name="Ma J."/>
        </authorList>
    </citation>
    <scope>NUCLEOTIDE SEQUENCE [LARGE SCALE GENOMIC DNA]</scope>
    <source>
        <strain evidence="7">CCUG 60559</strain>
    </source>
</reference>
<feature type="signal peptide" evidence="4">
    <location>
        <begin position="1"/>
        <end position="28"/>
    </location>
</feature>
<feature type="domain" description="Solute-binding protein family 5" evidence="5">
    <location>
        <begin position="120"/>
        <end position="527"/>
    </location>
</feature>
<dbReference type="InterPro" id="IPR030678">
    <property type="entry name" value="Peptide/Ni-bd"/>
</dbReference>
<keyword evidence="2" id="KW-0571">Peptide transport</keyword>
<evidence type="ECO:0000259" key="5">
    <source>
        <dbReference type="Pfam" id="PF00496"/>
    </source>
</evidence>
<sequence>MTRFFTAPRLTALFSLLAFLASPVSLHAKEPATTGSDGRAAQPVRGIAMHGEPKYPRGFSHFGYVNPEAPKGGTLKMAVVANGFDSFNPFDIRGVAAAGIGNYLYDTLLEASADEPFSMYGLIAESLETPEDRSYVVFNLRPAARFQDGEPITAEDVKFSFETLTTKGHPFYRNYYAGVSSVTIENPHRIRFDFHQSSNRELPLILGQMPILPAHYWKDREFGKNGLTPPVGSGAYRIGSFEAGRSVVYERLDDYWAKDLAVRKGRFNFDRIRYDYYTDDTVALEAFKAGNFDFRVESSAKNWATAYTGDKFDNGLIITEAIEHHRPTGMQGFVFNTRKEVFSDPRVREALTYAFDFEWTNKNLFYGQYTRTDSYFENSELASSGLPSGRELEILEQYREQLDEDIFTKPFEVPSTEGKQGLRQNLRTAMELLRSAGYEIRNGKMVHAATGKPLEFEILLFQKTFERVVLPFKNNLGRLGIDVSVRLVDSNQYIQRVREFDYDMITQGIGQSDSPGNEQREYWHSSTVDVNGSRNYAGVSDPVVDELVSLVIQAPDREELVQRTRALDRVLLHGHYVVPHWHLAKDRVAYWNHLKHPDTTPKNGTDLDNWWAEP</sequence>
<comment type="caution">
    <text evidence="6">The sequence shown here is derived from an EMBL/GenBank/DDBJ whole genome shotgun (WGS) entry which is preliminary data.</text>
</comment>
<dbReference type="InterPro" id="IPR000914">
    <property type="entry name" value="SBP_5_dom"/>
</dbReference>
<dbReference type="Gene3D" id="3.10.105.10">
    <property type="entry name" value="Dipeptide-binding Protein, Domain 3"/>
    <property type="match status" value="1"/>
</dbReference>
<feature type="chain" id="PRO_5046872341" evidence="4">
    <location>
        <begin position="29"/>
        <end position="614"/>
    </location>
</feature>
<organism evidence="6 7">
    <name type="scientific">Marinobacter aromaticivorans</name>
    <dbReference type="NCBI Taxonomy" id="1494078"/>
    <lineage>
        <taxon>Bacteria</taxon>
        <taxon>Pseudomonadati</taxon>
        <taxon>Pseudomonadota</taxon>
        <taxon>Gammaproteobacteria</taxon>
        <taxon>Pseudomonadales</taxon>
        <taxon>Marinobacteraceae</taxon>
        <taxon>Marinobacter</taxon>
    </lineage>
</organism>
<dbReference type="InterPro" id="IPR039424">
    <property type="entry name" value="SBP_5"/>
</dbReference>
<gene>
    <name evidence="6" type="ORF">ACFQQA_13415</name>
</gene>
<dbReference type="Gene3D" id="3.40.190.10">
    <property type="entry name" value="Periplasmic binding protein-like II"/>
    <property type="match status" value="1"/>
</dbReference>
<dbReference type="RefSeq" id="WP_100688701.1">
    <property type="nucleotide sequence ID" value="NZ_JBHTBD010000005.1"/>
</dbReference>
<accession>A0ABW2IY12</accession>
<name>A0ABW2IY12_9GAMM</name>
<keyword evidence="7" id="KW-1185">Reference proteome</keyword>
<evidence type="ECO:0000256" key="3">
    <source>
        <dbReference type="ARBA" id="ARBA00022927"/>
    </source>
</evidence>
<dbReference type="PANTHER" id="PTHR30290:SF64">
    <property type="entry name" value="ABC TRANSPORTER PERIPLASMIC BINDING PROTEIN"/>
    <property type="match status" value="1"/>
</dbReference>
<evidence type="ECO:0000256" key="4">
    <source>
        <dbReference type="SAM" id="SignalP"/>
    </source>
</evidence>
<keyword evidence="3" id="KW-0653">Protein transport</keyword>
<dbReference type="PANTHER" id="PTHR30290">
    <property type="entry name" value="PERIPLASMIC BINDING COMPONENT OF ABC TRANSPORTER"/>
    <property type="match status" value="1"/>
</dbReference>
<proteinExistence type="predicted"/>
<evidence type="ECO:0000313" key="7">
    <source>
        <dbReference type="Proteomes" id="UP001596506"/>
    </source>
</evidence>
<dbReference type="PIRSF" id="PIRSF002741">
    <property type="entry name" value="MppA"/>
    <property type="match status" value="1"/>
</dbReference>
<keyword evidence="3" id="KW-0813">Transport</keyword>
<dbReference type="EMBL" id="JBHTBD010000005">
    <property type="protein sequence ID" value="MFC7295721.1"/>
    <property type="molecule type" value="Genomic_DNA"/>
</dbReference>
<dbReference type="Proteomes" id="UP001596506">
    <property type="component" value="Unassembled WGS sequence"/>
</dbReference>
<evidence type="ECO:0000256" key="2">
    <source>
        <dbReference type="ARBA" id="ARBA00022856"/>
    </source>
</evidence>